<keyword evidence="2" id="KW-0460">Magnesium</keyword>
<comment type="caution">
    <text evidence="5">The sequence shown here is derived from an EMBL/GenBank/DDBJ whole genome shotgun (WGS) entry which is preliminary data.</text>
</comment>
<dbReference type="AlphaFoldDB" id="A0A926S378"/>
<keyword evidence="1 2" id="KW-0784">Thiamine biosynthesis</keyword>
<feature type="binding site" evidence="2">
    <location>
        <position position="31"/>
    </location>
    <ligand>
        <name>Mg(2+)</name>
        <dbReference type="ChEBI" id="CHEBI:18420"/>
        <label>4</label>
    </ligand>
</feature>
<feature type="binding site" evidence="2">
    <location>
        <position position="76"/>
    </location>
    <ligand>
        <name>Mg(2+)</name>
        <dbReference type="ChEBI" id="CHEBI:18420"/>
        <label>2</label>
    </ligand>
</feature>
<dbReference type="Proteomes" id="UP000598467">
    <property type="component" value="Unassembled WGS sequence"/>
</dbReference>
<evidence type="ECO:0000256" key="2">
    <source>
        <dbReference type="HAMAP-Rule" id="MF_02128"/>
    </source>
</evidence>
<keyword evidence="2" id="KW-0067">ATP-binding</keyword>
<dbReference type="RefSeq" id="WP_190289695.1">
    <property type="nucleotide sequence ID" value="NZ_JABFCZ010000002.1"/>
</dbReference>
<feature type="binding site" evidence="2">
    <location>
        <position position="31"/>
    </location>
    <ligand>
        <name>Mg(2+)</name>
        <dbReference type="ChEBI" id="CHEBI:18420"/>
        <label>3</label>
    </ligand>
</feature>
<reference evidence="5" key="1">
    <citation type="submission" date="2020-05" db="EMBL/GenBank/DDBJ databases">
        <title>Identification of trans-AT polyketide cluster in two marine bacteria, producers of a novel glutaramide-containing polyketide sesbanimide D and analogs.</title>
        <authorList>
            <person name="Kacar D."/>
            <person name="Rodriguez P."/>
            <person name="Canedo L."/>
            <person name="Gonzalez E."/>
            <person name="Galan B."/>
            <person name="De La Calle F."/>
            <person name="Garcia J.L."/>
        </authorList>
    </citation>
    <scope>NUCLEOTIDE SEQUENCE</scope>
    <source>
        <strain evidence="5">PHM038</strain>
    </source>
</reference>
<dbReference type="CDD" id="cd02194">
    <property type="entry name" value="ThiL"/>
    <property type="match status" value="1"/>
</dbReference>
<dbReference type="GO" id="GO:0009228">
    <property type="term" value="P:thiamine biosynthetic process"/>
    <property type="evidence" value="ECO:0007669"/>
    <property type="project" value="UniProtKB-KW"/>
</dbReference>
<dbReference type="SUPFAM" id="SSF56042">
    <property type="entry name" value="PurM C-terminal domain-like"/>
    <property type="match status" value="1"/>
</dbReference>
<feature type="domain" description="PurM-like N-terminal" evidence="3">
    <location>
        <begin position="30"/>
        <end position="142"/>
    </location>
</feature>
<dbReference type="InterPro" id="IPR036676">
    <property type="entry name" value="PurM-like_C_sf"/>
</dbReference>
<feature type="binding site" evidence="2">
    <location>
        <position position="55"/>
    </location>
    <ligand>
        <name>substrate</name>
    </ligand>
</feature>
<evidence type="ECO:0000313" key="5">
    <source>
        <dbReference type="EMBL" id="MBD1545033.1"/>
    </source>
</evidence>
<comment type="similarity">
    <text evidence="2">Belongs to the thiamine-monophosphate kinase family.</text>
</comment>
<dbReference type="PANTHER" id="PTHR30270:SF0">
    <property type="entry name" value="THIAMINE-MONOPHOSPHATE KINASE"/>
    <property type="match status" value="1"/>
</dbReference>
<evidence type="ECO:0000259" key="4">
    <source>
        <dbReference type="Pfam" id="PF02769"/>
    </source>
</evidence>
<dbReference type="Pfam" id="PF00586">
    <property type="entry name" value="AIRS"/>
    <property type="match status" value="1"/>
</dbReference>
<dbReference type="GO" id="GO:0000287">
    <property type="term" value="F:magnesium ion binding"/>
    <property type="evidence" value="ECO:0007669"/>
    <property type="project" value="UniProtKB-UniRule"/>
</dbReference>
<keyword evidence="2" id="KW-0479">Metal-binding</keyword>
<organism evidence="5 6">
    <name type="scientific">Roseibium aggregatum</name>
    <dbReference type="NCBI Taxonomy" id="187304"/>
    <lineage>
        <taxon>Bacteria</taxon>
        <taxon>Pseudomonadati</taxon>
        <taxon>Pseudomonadota</taxon>
        <taxon>Alphaproteobacteria</taxon>
        <taxon>Hyphomicrobiales</taxon>
        <taxon>Stappiaceae</taxon>
        <taxon>Roseibium</taxon>
    </lineage>
</organism>
<evidence type="ECO:0000256" key="1">
    <source>
        <dbReference type="ARBA" id="ARBA00022977"/>
    </source>
</evidence>
<comment type="catalytic activity">
    <reaction evidence="2">
        <text>thiamine phosphate + ATP = thiamine diphosphate + ADP</text>
        <dbReference type="Rhea" id="RHEA:15913"/>
        <dbReference type="ChEBI" id="CHEBI:30616"/>
        <dbReference type="ChEBI" id="CHEBI:37575"/>
        <dbReference type="ChEBI" id="CHEBI:58937"/>
        <dbReference type="ChEBI" id="CHEBI:456216"/>
        <dbReference type="EC" id="2.7.4.16"/>
    </reaction>
</comment>
<protein>
    <recommendedName>
        <fullName evidence="2">Thiamine-monophosphate kinase</fullName>
        <shortName evidence="2">TMP kinase</shortName>
        <shortName evidence="2">Thiamine-phosphate kinase</shortName>
        <ecNumber evidence="2">2.7.4.16</ecNumber>
    </recommendedName>
</protein>
<dbReference type="Pfam" id="PF02769">
    <property type="entry name" value="AIRS_C"/>
    <property type="match status" value="1"/>
</dbReference>
<dbReference type="InterPro" id="IPR036921">
    <property type="entry name" value="PurM-like_N_sf"/>
</dbReference>
<dbReference type="Gene3D" id="3.90.650.10">
    <property type="entry name" value="PurM-like C-terminal domain"/>
    <property type="match status" value="1"/>
</dbReference>
<dbReference type="EC" id="2.7.4.16" evidence="2"/>
<dbReference type="Gene3D" id="3.30.1330.10">
    <property type="entry name" value="PurM-like, N-terminal domain"/>
    <property type="match status" value="1"/>
</dbReference>
<evidence type="ECO:0000313" key="6">
    <source>
        <dbReference type="Proteomes" id="UP000598467"/>
    </source>
</evidence>
<feature type="binding site" evidence="2">
    <location>
        <position position="76"/>
    </location>
    <ligand>
        <name>Mg(2+)</name>
        <dbReference type="ChEBI" id="CHEBI:18420"/>
        <label>4</label>
    </ligand>
</feature>
<dbReference type="InterPro" id="IPR016188">
    <property type="entry name" value="PurM-like_N"/>
</dbReference>
<comment type="caution">
    <text evidence="2">Lacks conserved residue(s) required for the propagation of feature annotation.</text>
</comment>
<comment type="function">
    <text evidence="2">Catalyzes the ATP-dependent phosphorylation of thiamine-monophosphate (TMP) to form thiamine-pyrophosphate (TPP), the active form of vitamin B1.</text>
</comment>
<dbReference type="HAMAP" id="MF_02128">
    <property type="entry name" value="TMP_kinase"/>
    <property type="match status" value="1"/>
</dbReference>
<dbReference type="GO" id="GO:0009030">
    <property type="term" value="F:thiamine-phosphate kinase activity"/>
    <property type="evidence" value="ECO:0007669"/>
    <property type="project" value="UniProtKB-UniRule"/>
</dbReference>
<gene>
    <name evidence="2 5" type="primary">thiL</name>
    <name evidence="5" type="ORF">HK439_02060</name>
</gene>
<dbReference type="InterPro" id="IPR010918">
    <property type="entry name" value="PurM-like_C_dom"/>
</dbReference>
<feature type="binding site" evidence="2">
    <location>
        <position position="222"/>
    </location>
    <ligand>
        <name>ATP</name>
        <dbReference type="ChEBI" id="CHEBI:30616"/>
    </ligand>
</feature>
<dbReference type="PANTHER" id="PTHR30270">
    <property type="entry name" value="THIAMINE-MONOPHOSPHATE KINASE"/>
    <property type="match status" value="1"/>
</dbReference>
<feature type="domain" description="PurM-like C-terminal" evidence="4">
    <location>
        <begin position="154"/>
        <end position="310"/>
    </location>
</feature>
<feature type="binding site" evidence="2">
    <location>
        <begin position="123"/>
        <end position="124"/>
    </location>
    <ligand>
        <name>ATP</name>
        <dbReference type="ChEBI" id="CHEBI:30616"/>
    </ligand>
</feature>
<dbReference type="SUPFAM" id="SSF55326">
    <property type="entry name" value="PurM N-terminal domain-like"/>
    <property type="match status" value="1"/>
</dbReference>
<feature type="binding site" evidence="2">
    <location>
        <position position="46"/>
    </location>
    <ligand>
        <name>Mg(2+)</name>
        <dbReference type="ChEBI" id="CHEBI:18420"/>
        <label>4</label>
    </ligand>
</feature>
<feature type="binding site" evidence="2">
    <location>
        <position position="48"/>
    </location>
    <ligand>
        <name>Mg(2+)</name>
        <dbReference type="ChEBI" id="CHEBI:18420"/>
        <label>2</label>
    </ligand>
</feature>
<feature type="binding site" evidence="2">
    <location>
        <position position="272"/>
    </location>
    <ligand>
        <name>substrate</name>
    </ligand>
</feature>
<dbReference type="GO" id="GO:0009229">
    <property type="term" value="P:thiamine diphosphate biosynthetic process"/>
    <property type="evidence" value="ECO:0007669"/>
    <property type="project" value="UniProtKB-UniRule"/>
</dbReference>
<comment type="miscellaneous">
    <text evidence="2">Reaction mechanism of ThiL seems to utilize a direct, inline transfer of the gamma-phosphate of ATP to TMP rather than a phosphorylated enzyme intermediate.</text>
</comment>
<feature type="binding site" evidence="2">
    <location>
        <position position="76"/>
    </location>
    <ligand>
        <name>Mg(2+)</name>
        <dbReference type="ChEBI" id="CHEBI:18420"/>
        <label>3</label>
    </ligand>
</feature>
<evidence type="ECO:0000259" key="3">
    <source>
        <dbReference type="Pfam" id="PF00586"/>
    </source>
</evidence>
<keyword evidence="2 5" id="KW-0418">Kinase</keyword>
<comment type="pathway">
    <text evidence="2">Cofactor biosynthesis; thiamine diphosphate biosynthesis; thiamine diphosphate from thiamine phosphate: step 1/1.</text>
</comment>
<dbReference type="InterPro" id="IPR006283">
    <property type="entry name" value="ThiL-like"/>
</dbReference>
<feature type="binding site" evidence="2">
    <location>
        <position position="223"/>
    </location>
    <ligand>
        <name>Mg(2+)</name>
        <dbReference type="ChEBI" id="CHEBI:18420"/>
        <label>5</label>
    </ligand>
</feature>
<dbReference type="GO" id="GO:0005524">
    <property type="term" value="F:ATP binding"/>
    <property type="evidence" value="ECO:0007669"/>
    <property type="project" value="UniProtKB-UniRule"/>
</dbReference>
<dbReference type="PIRSF" id="PIRSF005303">
    <property type="entry name" value="Thiam_monoph_kin"/>
    <property type="match status" value="1"/>
</dbReference>
<name>A0A926S378_9HYPH</name>
<feature type="binding site" evidence="2">
    <location>
        <position position="124"/>
    </location>
    <ligand>
        <name>Mg(2+)</name>
        <dbReference type="ChEBI" id="CHEBI:18420"/>
        <label>1</label>
    </ligand>
</feature>
<accession>A0A926S378</accession>
<feature type="binding site" evidence="2">
    <location>
        <position position="48"/>
    </location>
    <ligand>
        <name>Mg(2+)</name>
        <dbReference type="ChEBI" id="CHEBI:18420"/>
        <label>1</label>
    </ligand>
</feature>
<sequence length="331" mass="34775">MAGDRPHEFELIKRYFAPLATDSGSLGLADDAAVFTPRPGYDLVLTKDMLAADVHFFAGDPPDVIAQKALRVNLSDLAAKGARPRGYLLGLGLAVDWTADWLERFCAGLSTDQSAYDVVLWGGDTISSGDGLQISVTAIGEVPQARAVRRNGARAGDALYVSGTIGDGAAGLKARLDSGFAGRYGLNDDDLHHILDRYLLPRPRVELAEPLRDHAHAAMDVSDGLFADARHIAEASAVDLKIDLDRVPVSPALEKICRSGGEDVAALLGGGDDYEILACVPAASAAAFEECAIAAGCPVTRIGEVANGSGNVELHRGGSPVQSLFAGFQHF</sequence>
<feature type="binding site" evidence="2">
    <location>
        <position position="328"/>
    </location>
    <ligand>
        <name>substrate</name>
    </ligand>
</feature>
<keyword evidence="2 5" id="KW-0808">Transferase</keyword>
<feature type="binding site" evidence="2">
    <location>
        <position position="150"/>
    </location>
    <ligand>
        <name>ATP</name>
        <dbReference type="ChEBI" id="CHEBI:30616"/>
    </ligand>
</feature>
<keyword evidence="2" id="KW-0547">Nucleotide-binding</keyword>
<proteinExistence type="inferred from homology"/>
<dbReference type="EMBL" id="JABFCZ010000002">
    <property type="protein sequence ID" value="MBD1545033.1"/>
    <property type="molecule type" value="Genomic_DNA"/>
</dbReference>
<feature type="binding site" evidence="2">
    <location>
        <position position="220"/>
    </location>
    <ligand>
        <name>Mg(2+)</name>
        <dbReference type="ChEBI" id="CHEBI:18420"/>
        <label>3</label>
    </ligand>
</feature>
<dbReference type="NCBIfam" id="TIGR01379">
    <property type="entry name" value="thiL"/>
    <property type="match status" value="1"/>
</dbReference>